<keyword evidence="2" id="KW-1185">Reference proteome</keyword>
<accession>A0AA88JG08</accession>
<protein>
    <submittedName>
        <fullName evidence="1">Uncharacterized protein</fullName>
    </submittedName>
</protein>
<reference evidence="1" key="1">
    <citation type="submission" date="2023-07" db="EMBL/GenBank/DDBJ databases">
        <title>draft genome sequence of fig (Ficus carica).</title>
        <authorList>
            <person name="Takahashi T."/>
            <person name="Nishimura K."/>
        </authorList>
    </citation>
    <scope>NUCLEOTIDE SEQUENCE</scope>
</reference>
<feature type="non-terminal residue" evidence="1">
    <location>
        <position position="23"/>
    </location>
</feature>
<dbReference type="EMBL" id="BTGU01016980">
    <property type="protein sequence ID" value="GMN73129.1"/>
    <property type="molecule type" value="Genomic_DNA"/>
</dbReference>
<name>A0AA88JG08_FICCA</name>
<organism evidence="1 2">
    <name type="scientific">Ficus carica</name>
    <name type="common">Common fig</name>
    <dbReference type="NCBI Taxonomy" id="3494"/>
    <lineage>
        <taxon>Eukaryota</taxon>
        <taxon>Viridiplantae</taxon>
        <taxon>Streptophyta</taxon>
        <taxon>Embryophyta</taxon>
        <taxon>Tracheophyta</taxon>
        <taxon>Spermatophyta</taxon>
        <taxon>Magnoliopsida</taxon>
        <taxon>eudicotyledons</taxon>
        <taxon>Gunneridae</taxon>
        <taxon>Pentapetalae</taxon>
        <taxon>rosids</taxon>
        <taxon>fabids</taxon>
        <taxon>Rosales</taxon>
        <taxon>Moraceae</taxon>
        <taxon>Ficeae</taxon>
        <taxon>Ficus</taxon>
    </lineage>
</organism>
<comment type="caution">
    <text evidence="1">The sequence shown here is derived from an EMBL/GenBank/DDBJ whole genome shotgun (WGS) entry which is preliminary data.</text>
</comment>
<dbReference type="AlphaFoldDB" id="A0AA88JG08"/>
<gene>
    <name evidence="1" type="ORF">TIFTF001_055318</name>
</gene>
<evidence type="ECO:0000313" key="2">
    <source>
        <dbReference type="Proteomes" id="UP001187192"/>
    </source>
</evidence>
<dbReference type="Proteomes" id="UP001187192">
    <property type="component" value="Unassembled WGS sequence"/>
</dbReference>
<evidence type="ECO:0000313" key="1">
    <source>
        <dbReference type="EMBL" id="GMN73129.1"/>
    </source>
</evidence>
<sequence>MGGWCWVPFAGWVTFAGWVRGRV</sequence>
<proteinExistence type="predicted"/>